<keyword evidence="2" id="KW-1133">Transmembrane helix</keyword>
<feature type="transmembrane region" description="Helical" evidence="2">
    <location>
        <begin position="7"/>
        <end position="26"/>
    </location>
</feature>
<organism evidence="3 4">
    <name type="scientific">Dehalobacterium formicoaceticum</name>
    <dbReference type="NCBI Taxonomy" id="51515"/>
    <lineage>
        <taxon>Bacteria</taxon>
        <taxon>Bacillati</taxon>
        <taxon>Bacillota</taxon>
        <taxon>Clostridia</taxon>
        <taxon>Eubacteriales</taxon>
        <taxon>Peptococcaceae</taxon>
        <taxon>Dehalobacterium</taxon>
    </lineage>
</organism>
<keyword evidence="2" id="KW-0472">Membrane</keyword>
<dbReference type="NCBIfam" id="NF033745">
    <property type="entry name" value="class_C_sortase"/>
    <property type="match status" value="1"/>
</dbReference>
<evidence type="ECO:0000256" key="2">
    <source>
        <dbReference type="SAM" id="Phobius"/>
    </source>
</evidence>
<dbReference type="NCBIfam" id="TIGR01076">
    <property type="entry name" value="sortase_fam"/>
    <property type="match status" value="1"/>
</dbReference>
<evidence type="ECO:0000313" key="4">
    <source>
        <dbReference type="Proteomes" id="UP001524944"/>
    </source>
</evidence>
<dbReference type="SUPFAM" id="SSF63817">
    <property type="entry name" value="Sortase"/>
    <property type="match status" value="1"/>
</dbReference>
<reference evidence="3 4" key="1">
    <citation type="submission" date="2022-08" db="EMBL/GenBank/DDBJ databases">
        <title>Proteogenomics of the novel Dehalobacterium formicoaceticum strain EZ94 highlights a key role of methyltransferases during anaerobic dichloromethane degradation.</title>
        <authorList>
            <person name="Wasmund K."/>
        </authorList>
    </citation>
    <scope>NUCLEOTIDE SEQUENCE [LARGE SCALE GENOMIC DNA]</scope>
    <source>
        <strain evidence="3 4">EZ94</strain>
    </source>
</reference>
<evidence type="ECO:0000313" key="3">
    <source>
        <dbReference type="EMBL" id="MCR6545065.1"/>
    </source>
</evidence>
<dbReference type="Proteomes" id="UP001524944">
    <property type="component" value="Unassembled WGS sequence"/>
</dbReference>
<dbReference type="InterPro" id="IPR042002">
    <property type="entry name" value="Sortase_C"/>
</dbReference>
<name>A0ABT1Y4J8_9FIRM</name>
<dbReference type="EMBL" id="JANPWE010000002">
    <property type="protein sequence ID" value="MCR6545065.1"/>
    <property type="molecule type" value="Genomic_DNA"/>
</dbReference>
<dbReference type="InterPro" id="IPR005754">
    <property type="entry name" value="Sortase"/>
</dbReference>
<dbReference type="RefSeq" id="WP_257912669.1">
    <property type="nucleotide sequence ID" value="NZ_JANPWE010000002.1"/>
</dbReference>
<sequence length="274" mass="30615">MKKHFASIILVSIFFVGLSVLLYPALSNYWNSKTQSRAIVNYEDILADLKPEDFSALFAQANDYNAKIRRNQFPLVNPDRLDEYNRLLNVAGNGMMGYISIEKIKVELPIYHNVSDAVLNVATGHFDWSSLPVGGPGTHSVITAHRGLPSASLFTKLDKLEVGDTFTLTVLNKVLTYEVDQILIVEPDELNDLFIAEGKDFCTLLTCTPYGINTQRLLVRGTRIEGDQAKPALYLPADAYRIDPLIVTPMIAAPMLLVLLVILLVKYRTKKDEV</sequence>
<protein>
    <submittedName>
        <fullName evidence="3">Class C sortase</fullName>
    </submittedName>
</protein>
<keyword evidence="4" id="KW-1185">Reference proteome</keyword>
<accession>A0ABT1Y4J8</accession>
<comment type="caution">
    <text evidence="3">The sequence shown here is derived from an EMBL/GenBank/DDBJ whole genome shotgun (WGS) entry which is preliminary data.</text>
</comment>
<dbReference type="InterPro" id="IPR023365">
    <property type="entry name" value="Sortase_dom-sf"/>
</dbReference>
<gene>
    <name evidence="3" type="ORF">NVS47_05975</name>
</gene>
<dbReference type="Gene3D" id="2.40.260.10">
    <property type="entry name" value="Sortase"/>
    <property type="match status" value="1"/>
</dbReference>
<proteinExistence type="predicted"/>
<evidence type="ECO:0000256" key="1">
    <source>
        <dbReference type="ARBA" id="ARBA00022801"/>
    </source>
</evidence>
<feature type="transmembrane region" description="Helical" evidence="2">
    <location>
        <begin position="245"/>
        <end position="265"/>
    </location>
</feature>
<keyword evidence="1" id="KW-0378">Hydrolase</keyword>
<keyword evidence="2" id="KW-0812">Transmembrane</keyword>
<dbReference type="Pfam" id="PF04203">
    <property type="entry name" value="Sortase"/>
    <property type="match status" value="1"/>
</dbReference>
<dbReference type="CDD" id="cd05827">
    <property type="entry name" value="Sortase_C"/>
    <property type="match status" value="1"/>
</dbReference>